<proteinExistence type="predicted"/>
<reference evidence="1" key="1">
    <citation type="submission" date="2021-12" db="EMBL/GenBank/DDBJ databases">
        <title>Prjna785345.</title>
        <authorList>
            <person name="Rujirawat T."/>
            <person name="Krajaejun T."/>
        </authorList>
    </citation>
    <scope>NUCLEOTIDE SEQUENCE</scope>
    <source>
        <strain evidence="1">Pi057C3</strain>
    </source>
</reference>
<dbReference type="EMBL" id="JAKCXM010000905">
    <property type="protein sequence ID" value="KAJ0391663.1"/>
    <property type="molecule type" value="Genomic_DNA"/>
</dbReference>
<protein>
    <submittedName>
        <fullName evidence="1">Uncharacterized protein</fullName>
    </submittedName>
</protein>
<dbReference type="AlphaFoldDB" id="A0AAD5Q3G0"/>
<comment type="caution">
    <text evidence="1">The sequence shown here is derived from an EMBL/GenBank/DDBJ whole genome shotgun (WGS) entry which is preliminary data.</text>
</comment>
<evidence type="ECO:0000313" key="1">
    <source>
        <dbReference type="EMBL" id="KAJ0391663.1"/>
    </source>
</evidence>
<accession>A0AAD5Q3G0</accession>
<dbReference type="Proteomes" id="UP001209570">
    <property type="component" value="Unassembled WGS sequence"/>
</dbReference>
<organism evidence="1 2">
    <name type="scientific">Pythium insidiosum</name>
    <name type="common">Pythiosis disease agent</name>
    <dbReference type="NCBI Taxonomy" id="114742"/>
    <lineage>
        <taxon>Eukaryota</taxon>
        <taxon>Sar</taxon>
        <taxon>Stramenopiles</taxon>
        <taxon>Oomycota</taxon>
        <taxon>Peronosporomycetes</taxon>
        <taxon>Pythiales</taxon>
        <taxon>Pythiaceae</taxon>
        <taxon>Pythium</taxon>
    </lineage>
</organism>
<name>A0AAD5Q3G0_PYTIN</name>
<gene>
    <name evidence="1" type="ORF">P43SY_002133</name>
</gene>
<keyword evidence="2" id="KW-1185">Reference proteome</keyword>
<evidence type="ECO:0000313" key="2">
    <source>
        <dbReference type="Proteomes" id="UP001209570"/>
    </source>
</evidence>
<sequence>MAKRHEVTPLEKEIILKVYHYFTREKKEGRSNGVETRMRVMEATGFSKNTVASVWKAYNENNEVVFVAVGICAAAPG</sequence>